<sequence length="294" mass="32955">MLKRKYTGYLLLLPTLALLAFLSLVPFIYAFNLSLRDLNLRIPRLAGQFVGVDNFRYLMREDSEFWHSMGITVLFLVVVVSIEFVAGFALALLLNREFKGKRIVVSLAVIPMMIAPVAVGLMWRVALNYELGIVTYLLKSIGIPMKEALLGTSATALATLMVIDIWQWTPFIFLIILAGLHSLPKEPYEAAQVDGASKWKIFRLVTLPLLKPLIIIALLLRVIDAFKTFDQVYILTGGGPGNATDLVCMFAYRTNFKIWNLGYGAAVVLVIFLVILIVTAFFYAVTQKKEEEVV</sequence>
<dbReference type="PANTHER" id="PTHR43759:SF1">
    <property type="entry name" value="GLUCOSE IMPORT SYSTEM PERMEASE PROTEIN GLCT"/>
    <property type="match status" value="1"/>
</dbReference>
<proteinExistence type="inferred from homology"/>
<dbReference type="CDD" id="cd06261">
    <property type="entry name" value="TM_PBP2"/>
    <property type="match status" value="1"/>
</dbReference>
<feature type="transmembrane region" description="Helical" evidence="5">
    <location>
        <begin position="65"/>
        <end position="94"/>
    </location>
</feature>
<dbReference type="PROSITE" id="PS50928">
    <property type="entry name" value="ABC_TM1"/>
    <property type="match status" value="1"/>
</dbReference>
<dbReference type="GO" id="GO:0055085">
    <property type="term" value="P:transmembrane transport"/>
    <property type="evidence" value="ECO:0007669"/>
    <property type="project" value="InterPro"/>
</dbReference>
<comment type="subcellular location">
    <subcellularLocation>
        <location evidence="5">Cell membrane</location>
        <topology evidence="5">Multi-pass membrane protein</topology>
    </subcellularLocation>
    <subcellularLocation>
        <location evidence="1">Membrane</location>
        <topology evidence="1">Multi-pass membrane protein</topology>
    </subcellularLocation>
</comment>
<dbReference type="GO" id="GO:0005886">
    <property type="term" value="C:plasma membrane"/>
    <property type="evidence" value="ECO:0007669"/>
    <property type="project" value="UniProtKB-SubCell"/>
</dbReference>
<dbReference type="InterPro" id="IPR035906">
    <property type="entry name" value="MetI-like_sf"/>
</dbReference>
<evidence type="ECO:0000313" key="7">
    <source>
        <dbReference type="EMBL" id="TET29138.1"/>
    </source>
</evidence>
<name>A0A523TFM3_UNCAE</name>
<evidence type="ECO:0000259" key="6">
    <source>
        <dbReference type="PROSITE" id="PS50928"/>
    </source>
</evidence>
<dbReference type="AlphaFoldDB" id="A0A523TFM3"/>
<feature type="domain" description="ABC transmembrane type-1" evidence="6">
    <location>
        <begin position="69"/>
        <end position="282"/>
    </location>
</feature>
<dbReference type="Proteomes" id="UP000316517">
    <property type="component" value="Unassembled WGS sequence"/>
</dbReference>
<evidence type="ECO:0000256" key="1">
    <source>
        <dbReference type="ARBA" id="ARBA00004141"/>
    </source>
</evidence>
<protein>
    <submittedName>
        <fullName evidence="7">Sugar ABC transporter permease</fullName>
    </submittedName>
</protein>
<keyword evidence="3 5" id="KW-1133">Transmembrane helix</keyword>
<keyword evidence="5" id="KW-0813">Transport</keyword>
<evidence type="ECO:0000256" key="4">
    <source>
        <dbReference type="ARBA" id="ARBA00023136"/>
    </source>
</evidence>
<dbReference type="Gene3D" id="1.10.3720.10">
    <property type="entry name" value="MetI-like"/>
    <property type="match status" value="1"/>
</dbReference>
<keyword evidence="2 5" id="KW-0812">Transmembrane</keyword>
<evidence type="ECO:0000256" key="2">
    <source>
        <dbReference type="ARBA" id="ARBA00022692"/>
    </source>
</evidence>
<gene>
    <name evidence="7" type="ORF">E3J68_02175</name>
</gene>
<dbReference type="InterPro" id="IPR000515">
    <property type="entry name" value="MetI-like"/>
</dbReference>
<reference evidence="7 8" key="1">
    <citation type="submission" date="2019-03" db="EMBL/GenBank/DDBJ databases">
        <title>Metabolic potential of uncultured bacteria and archaea associated with petroleum seepage in deep-sea sediments.</title>
        <authorList>
            <person name="Dong X."/>
            <person name="Hubert C."/>
        </authorList>
    </citation>
    <scope>NUCLEOTIDE SEQUENCE [LARGE SCALE GENOMIC DNA]</scope>
    <source>
        <strain evidence="7">E44_bin3</strain>
    </source>
</reference>
<evidence type="ECO:0000256" key="3">
    <source>
        <dbReference type="ARBA" id="ARBA00022989"/>
    </source>
</evidence>
<dbReference type="EMBL" id="SOJT01000095">
    <property type="protein sequence ID" value="TET29138.1"/>
    <property type="molecule type" value="Genomic_DNA"/>
</dbReference>
<feature type="transmembrane region" description="Helical" evidence="5">
    <location>
        <begin position="201"/>
        <end position="223"/>
    </location>
</feature>
<evidence type="ECO:0000313" key="8">
    <source>
        <dbReference type="Proteomes" id="UP000316517"/>
    </source>
</evidence>
<dbReference type="Pfam" id="PF00528">
    <property type="entry name" value="BPD_transp_1"/>
    <property type="match status" value="1"/>
</dbReference>
<evidence type="ECO:0000256" key="5">
    <source>
        <dbReference type="RuleBase" id="RU363032"/>
    </source>
</evidence>
<comment type="similarity">
    <text evidence="5">Belongs to the binding-protein-dependent transport system permease family.</text>
</comment>
<dbReference type="PANTHER" id="PTHR43759">
    <property type="entry name" value="TREHALOSE TRANSPORT SYSTEM PERMEASE PROTEIN SUGA"/>
    <property type="match status" value="1"/>
</dbReference>
<dbReference type="InterPro" id="IPR052730">
    <property type="entry name" value="Sugar_ABC_transporter"/>
</dbReference>
<dbReference type="SUPFAM" id="SSF161098">
    <property type="entry name" value="MetI-like"/>
    <property type="match status" value="1"/>
</dbReference>
<feature type="transmembrane region" description="Helical" evidence="5">
    <location>
        <begin position="103"/>
        <end position="123"/>
    </location>
</feature>
<feature type="transmembrane region" description="Helical" evidence="5">
    <location>
        <begin position="261"/>
        <end position="285"/>
    </location>
</feature>
<feature type="transmembrane region" description="Helical" evidence="5">
    <location>
        <begin position="154"/>
        <end position="180"/>
    </location>
</feature>
<accession>A0A523TFM3</accession>
<keyword evidence="4 5" id="KW-0472">Membrane</keyword>
<comment type="caution">
    <text evidence="7">The sequence shown here is derived from an EMBL/GenBank/DDBJ whole genome shotgun (WGS) entry which is preliminary data.</text>
</comment>
<organism evidence="7 8">
    <name type="scientific">Aerophobetes bacterium</name>
    <dbReference type="NCBI Taxonomy" id="2030807"/>
    <lineage>
        <taxon>Bacteria</taxon>
        <taxon>Candidatus Aerophobota</taxon>
    </lineage>
</organism>